<evidence type="ECO:0000256" key="1">
    <source>
        <dbReference type="ARBA" id="ARBA00022679"/>
    </source>
</evidence>
<dbReference type="GO" id="GO:0032259">
    <property type="term" value="P:methylation"/>
    <property type="evidence" value="ECO:0007669"/>
    <property type="project" value="UniProtKB-KW"/>
</dbReference>
<dbReference type="CDD" id="cd02440">
    <property type="entry name" value="AdoMet_MTases"/>
    <property type="match status" value="1"/>
</dbReference>
<dbReference type="InterPro" id="IPR029063">
    <property type="entry name" value="SAM-dependent_MTases_sf"/>
</dbReference>
<keyword evidence="3" id="KW-0489">Methyltransferase</keyword>
<evidence type="ECO:0000259" key="2">
    <source>
        <dbReference type="Pfam" id="PF13649"/>
    </source>
</evidence>
<keyword evidence="1 3" id="KW-0808">Transferase</keyword>
<proteinExistence type="predicted"/>
<dbReference type="RefSeq" id="WP_099517791.1">
    <property type="nucleotide sequence ID" value="NZ_CP016808.1"/>
</dbReference>
<protein>
    <submittedName>
        <fullName evidence="3">Methyltransferase</fullName>
    </submittedName>
</protein>
<dbReference type="AlphaFoldDB" id="A0A1B2DFG3"/>
<sequence length="230" mass="26644">MEKSIKTLFDQVAKDYDYQRHQLIPCFDEFYGTAVDWVKTTKQKPRILDLGAGTGLFAAFVQQKYPQAEFTLIDLSEEMMRAARLRFEHSKQVEYIAADYTKYMFKQKYDIVISSLSIHHLSHESKQELFHTVHELLEDDGSFINADQAAGSLSCFDLAYKDKWERHIGKGELAEQAIESAIERRKLDQNATVQDQLQWLHNSGFAAADCVYKHHEFAVFAAFKQILKYS</sequence>
<dbReference type="Gene3D" id="3.40.50.150">
    <property type="entry name" value="Vaccinia Virus protein VP39"/>
    <property type="match status" value="1"/>
</dbReference>
<organism evidence="3">
    <name type="scientific">Paenibacillus sp. BIHB 4019</name>
    <dbReference type="NCBI Taxonomy" id="1870819"/>
    <lineage>
        <taxon>Bacteria</taxon>
        <taxon>Bacillati</taxon>
        <taxon>Bacillota</taxon>
        <taxon>Bacilli</taxon>
        <taxon>Bacillales</taxon>
        <taxon>Paenibacillaceae</taxon>
        <taxon>Paenibacillus</taxon>
    </lineage>
</organism>
<feature type="domain" description="Methyltransferase" evidence="2">
    <location>
        <begin position="47"/>
        <end position="141"/>
    </location>
</feature>
<dbReference type="GO" id="GO:0008168">
    <property type="term" value="F:methyltransferase activity"/>
    <property type="evidence" value="ECO:0007669"/>
    <property type="project" value="UniProtKB-KW"/>
</dbReference>
<dbReference type="Pfam" id="PF13649">
    <property type="entry name" value="Methyltransf_25"/>
    <property type="match status" value="1"/>
</dbReference>
<dbReference type="InterPro" id="IPR041698">
    <property type="entry name" value="Methyltransf_25"/>
</dbReference>
<accession>A0A1B2DFG3</accession>
<evidence type="ECO:0000313" key="3">
    <source>
        <dbReference type="EMBL" id="ANY66462.1"/>
    </source>
</evidence>
<reference evidence="3" key="1">
    <citation type="submission" date="2016-08" db="EMBL/GenBank/DDBJ databases">
        <title>Complete Genome Seqeunce of Paenibacillus sp. BIHB 4019 from tea rhizoplane.</title>
        <authorList>
            <person name="Thakur R."/>
            <person name="Swarnkar M.K."/>
            <person name="Gulati A."/>
        </authorList>
    </citation>
    <scope>NUCLEOTIDE SEQUENCE [LARGE SCALE GENOMIC DNA]</scope>
    <source>
        <strain evidence="3">BIHB4019</strain>
    </source>
</reference>
<dbReference type="EMBL" id="CP016808">
    <property type="protein sequence ID" value="ANY66462.1"/>
    <property type="molecule type" value="Genomic_DNA"/>
</dbReference>
<dbReference type="PANTHER" id="PTHR43861">
    <property type="entry name" value="TRANS-ACONITATE 2-METHYLTRANSFERASE-RELATED"/>
    <property type="match status" value="1"/>
</dbReference>
<gene>
    <name evidence="3" type="ORF">BBD42_08315</name>
</gene>
<dbReference type="SUPFAM" id="SSF53335">
    <property type="entry name" value="S-adenosyl-L-methionine-dependent methyltransferases"/>
    <property type="match status" value="1"/>
</dbReference>
<name>A0A1B2DFG3_9BACL</name>